<gene>
    <name evidence="2" type="ORF">Agub_g3084</name>
</gene>
<comment type="caution">
    <text evidence="2">The sequence shown here is derived from an EMBL/GenBank/DDBJ whole genome shotgun (WGS) entry which is preliminary data.</text>
</comment>
<feature type="region of interest" description="Disordered" evidence="1">
    <location>
        <begin position="926"/>
        <end position="1339"/>
    </location>
</feature>
<feature type="compositionally biased region" description="Low complexity" evidence="1">
    <location>
        <begin position="619"/>
        <end position="630"/>
    </location>
</feature>
<dbReference type="EMBL" id="BMAR01000003">
    <property type="protein sequence ID" value="GFR42194.1"/>
    <property type="molecule type" value="Genomic_DNA"/>
</dbReference>
<accession>A0AAD3DI04</accession>
<feature type="region of interest" description="Disordered" evidence="1">
    <location>
        <begin position="609"/>
        <end position="666"/>
    </location>
</feature>
<keyword evidence="3" id="KW-1185">Reference proteome</keyword>
<feature type="compositionally biased region" description="Low complexity" evidence="1">
    <location>
        <begin position="1294"/>
        <end position="1308"/>
    </location>
</feature>
<reference evidence="2 3" key="1">
    <citation type="journal article" date="2021" name="Sci. Rep.">
        <title>Genome sequencing of the multicellular alga Astrephomene provides insights into convergent evolution of germ-soma differentiation.</title>
        <authorList>
            <person name="Yamashita S."/>
            <person name="Yamamoto K."/>
            <person name="Matsuzaki R."/>
            <person name="Suzuki S."/>
            <person name="Yamaguchi H."/>
            <person name="Hirooka S."/>
            <person name="Minakuchi Y."/>
            <person name="Miyagishima S."/>
            <person name="Kawachi M."/>
            <person name="Toyoda A."/>
            <person name="Nozaki H."/>
        </authorList>
    </citation>
    <scope>NUCLEOTIDE SEQUENCE [LARGE SCALE GENOMIC DNA]</scope>
    <source>
        <strain evidence="2 3">NIES-4017</strain>
    </source>
</reference>
<evidence type="ECO:0008006" key="4">
    <source>
        <dbReference type="Google" id="ProtNLM"/>
    </source>
</evidence>
<feature type="compositionally biased region" description="Acidic residues" evidence="1">
    <location>
        <begin position="1138"/>
        <end position="1147"/>
    </location>
</feature>
<evidence type="ECO:0000256" key="1">
    <source>
        <dbReference type="SAM" id="MobiDB-lite"/>
    </source>
</evidence>
<feature type="region of interest" description="Disordered" evidence="1">
    <location>
        <begin position="692"/>
        <end position="902"/>
    </location>
</feature>
<dbReference type="Proteomes" id="UP001054857">
    <property type="component" value="Unassembled WGS sequence"/>
</dbReference>
<evidence type="ECO:0000313" key="3">
    <source>
        <dbReference type="Proteomes" id="UP001054857"/>
    </source>
</evidence>
<proteinExistence type="predicted"/>
<sequence length="1339" mass="138036">MATEAEKFRGAAGIYGLFQKYATAVSVDEYNGVMGIPYPRMKKLMLDADLLEGVPPGLADACVREHMQRADQEGCGFISAADFVVWWLTEVAALLPLRGAVCGVTGIRPLYNIYHAALLGDVGMSDSARKPAKGMLARQFIQLATQYGLSKSSSETVRHAFGVARVNIGAYGNGGGSAAPAAGGGGGSAGARPVDTSGSGRLQFAAFVRALALLATRKMSSPDVALYLVVSQGVPPPLLLPPPPLDPRTTTADQWVAGAAAPPPTPTPRTAAAAEAAAAVVADYGFGALAASAAAAGVKALRSSGGGRSSSSACTPCSYLGLLSELEGSASRERCGCGNCGQQHTRWRLDSLRRLEELLSSLGVPSPVRRSLPYLPFVNTRNLRTLFHRYNAAYNKGKLPPTSYQLSEAPPSGLHGPHQGSRPAGCGSGSGGGRSGDGEGCAWETEPYGACCCLFRSLSVMEMSSWLRLCLDCDSIRDRLVTRGPGLTPARLQAVFLQASALAGVYQWDDSIGAHDGPLSHQDLDGCLNLQLGPDAAAASVAGSRDTAQQGRQQKRRHRPARPVLTFPQFLEALRLVAEEADGVTTSSPRTERALLYIVHDLVREGCPRAHSSVKDPQQQEQQQQQQEQQSAEVREPGTDVAVTQRLRHASRASASAVDDSGGGAAGGQLHGRVWVGRDGAHGGCGGAVPAWQDVSKGSRSGAVPQMTAAHEESSEAGPCSPGASGASPQAGDARKVRNTFDDSWIRPRPASAARQRQRPSSANAALRVAPAAGGRSPTAAPTCAAAPPATRSNTQQQQPRARMPAPPSAWLRSQSSLEAVGGAGSEASGTATPQSTRTRPSSAPRAPTRSHSMGAGGRSLEAPADKPPLPLAAAGVQNSKWRPCDENCRGASGLGSGEAVTAGRRLKPSASVGANAEGLLSDAAGAAGARVGSGTAGAPTSGLQAQGPDGAGRVGRRRSSDSSRLGFGSGTEESPCGKGFVRPIVPAPYIPGASPSPHASSVQGNKDARQRSSTQAAAPPQPSRHPGPAALSTTSSTTSATARTAAAASTINRGVSGTLDGDMGDGGSTARSYGSRNALLLQSRSGSMNGEVLSRRHSSTSHATRGPPMPASPAAAWRAEVQEAIKEAGRTARDEEGSTDTEEGPLADDRAVSGLGSQPRPSHQHQPQQSTSQAHWGVRSNSGWTDNSEARGQGSGSTARSGAHRSEAFPSELEVSGRGGGLGGGGGGRLRSRRTNENLEWIDVTGYGLTNGIGGPAEVMQRRDWTSSSSLGSRRKPGDMEAALPPQPLQRQAAVSSSAGAGVPSPARMQPARQEGEPQGAHEGAVQGVPQYVFPEYT</sequence>
<evidence type="ECO:0000313" key="2">
    <source>
        <dbReference type="EMBL" id="GFR42194.1"/>
    </source>
</evidence>
<feature type="compositionally biased region" description="Low complexity" evidence="1">
    <location>
        <begin position="1158"/>
        <end position="1176"/>
    </location>
</feature>
<feature type="compositionally biased region" description="Low complexity" evidence="1">
    <location>
        <begin position="816"/>
        <end position="833"/>
    </location>
</feature>
<name>A0AAD3DI04_9CHLO</name>
<feature type="compositionally biased region" description="Low complexity" evidence="1">
    <location>
        <begin position="747"/>
        <end position="766"/>
    </location>
</feature>
<feature type="compositionally biased region" description="Low complexity" evidence="1">
    <location>
        <begin position="1030"/>
        <end position="1051"/>
    </location>
</feature>
<feature type="compositionally biased region" description="Gly residues" evidence="1">
    <location>
        <begin position="1218"/>
        <end position="1230"/>
    </location>
</feature>
<protein>
    <recommendedName>
        <fullName evidence="4">EF-hand domain-containing protein</fullName>
    </recommendedName>
</protein>
<feature type="compositionally biased region" description="Low complexity" evidence="1">
    <location>
        <begin position="778"/>
        <end position="804"/>
    </location>
</feature>
<feature type="compositionally biased region" description="Basic and acidic residues" evidence="1">
    <location>
        <begin position="733"/>
        <end position="746"/>
    </location>
</feature>
<feature type="region of interest" description="Disordered" evidence="1">
    <location>
        <begin position="401"/>
        <end position="431"/>
    </location>
</feature>
<feature type="region of interest" description="Disordered" evidence="1">
    <location>
        <begin position="540"/>
        <end position="563"/>
    </location>
</feature>
<organism evidence="2 3">
    <name type="scientific">Astrephomene gubernaculifera</name>
    <dbReference type="NCBI Taxonomy" id="47775"/>
    <lineage>
        <taxon>Eukaryota</taxon>
        <taxon>Viridiplantae</taxon>
        <taxon>Chlorophyta</taxon>
        <taxon>core chlorophytes</taxon>
        <taxon>Chlorophyceae</taxon>
        <taxon>CS clade</taxon>
        <taxon>Chlamydomonadales</taxon>
        <taxon>Astrephomenaceae</taxon>
        <taxon>Astrephomene</taxon>
    </lineage>
</organism>
<feature type="compositionally biased region" description="Basic and acidic residues" evidence="1">
    <location>
        <begin position="1121"/>
        <end position="1137"/>
    </location>
</feature>
<feature type="compositionally biased region" description="Polar residues" evidence="1">
    <location>
        <begin position="1070"/>
        <end position="1089"/>
    </location>
</feature>
<feature type="compositionally biased region" description="Low complexity" evidence="1">
    <location>
        <begin position="926"/>
        <end position="939"/>
    </location>
</feature>